<comment type="catalytic activity">
    <reaction evidence="8">
        <text>L-seryl-[protein] + ATP = O-phospho-L-seryl-[protein] + ADP + H(+)</text>
        <dbReference type="Rhea" id="RHEA:17989"/>
        <dbReference type="Rhea" id="RHEA-COMP:9863"/>
        <dbReference type="Rhea" id="RHEA-COMP:11604"/>
        <dbReference type="ChEBI" id="CHEBI:15378"/>
        <dbReference type="ChEBI" id="CHEBI:29999"/>
        <dbReference type="ChEBI" id="CHEBI:30616"/>
        <dbReference type="ChEBI" id="CHEBI:83421"/>
        <dbReference type="ChEBI" id="CHEBI:456216"/>
        <dbReference type="EC" id="2.7.11.1"/>
    </reaction>
</comment>
<evidence type="ECO:0000256" key="3">
    <source>
        <dbReference type="ARBA" id="ARBA00022679"/>
    </source>
</evidence>
<evidence type="ECO:0000313" key="13">
    <source>
        <dbReference type="EMBL" id="KAG9391947.1"/>
    </source>
</evidence>
<dbReference type="PANTHER" id="PTHR24356:SF163">
    <property type="entry name" value="3-PHOSPHOINOSITIDE-DEPENDENT PROTEIN KINASE 1-RELATED"/>
    <property type="match status" value="1"/>
</dbReference>
<dbReference type="GO" id="GO:0005524">
    <property type="term" value="F:ATP binding"/>
    <property type="evidence" value="ECO:0007669"/>
    <property type="project" value="UniProtKB-UniRule"/>
</dbReference>
<evidence type="ECO:0000256" key="1">
    <source>
        <dbReference type="ARBA" id="ARBA00012513"/>
    </source>
</evidence>
<keyword evidence="6 9" id="KW-0067">ATP-binding</keyword>
<dbReference type="PROSITE" id="PS00107">
    <property type="entry name" value="PROTEIN_KINASE_ATP"/>
    <property type="match status" value="1"/>
</dbReference>
<dbReference type="Gene3D" id="3.30.200.20">
    <property type="entry name" value="Phosphorylase Kinase, domain 1"/>
    <property type="match status" value="1"/>
</dbReference>
<evidence type="ECO:0000259" key="11">
    <source>
        <dbReference type="PROSITE" id="PS50003"/>
    </source>
</evidence>
<dbReference type="Pfam" id="PF14593">
    <property type="entry name" value="PH_3"/>
    <property type="match status" value="1"/>
</dbReference>
<evidence type="ECO:0000256" key="7">
    <source>
        <dbReference type="ARBA" id="ARBA00047899"/>
    </source>
</evidence>
<dbReference type="PROSITE" id="PS00108">
    <property type="entry name" value="PROTEIN_KINASE_ST"/>
    <property type="match status" value="1"/>
</dbReference>
<dbReference type="PANTHER" id="PTHR24356">
    <property type="entry name" value="SERINE/THREONINE-PROTEIN KINASE"/>
    <property type="match status" value="1"/>
</dbReference>
<dbReference type="Gene3D" id="2.30.29.30">
    <property type="entry name" value="Pleckstrin-homology domain (PH domain)/Phosphotyrosine-binding domain (PTB)"/>
    <property type="match status" value="1"/>
</dbReference>
<name>A0A8J6B818_9EUKA</name>
<feature type="domain" description="Protein kinase" evidence="12">
    <location>
        <begin position="8"/>
        <end position="276"/>
    </location>
</feature>
<dbReference type="InterPro" id="IPR008271">
    <property type="entry name" value="Ser/Thr_kinase_AS"/>
</dbReference>
<evidence type="ECO:0000256" key="8">
    <source>
        <dbReference type="ARBA" id="ARBA00048679"/>
    </source>
</evidence>
<keyword evidence="3" id="KW-0808">Transferase</keyword>
<dbReference type="InterPro" id="IPR001849">
    <property type="entry name" value="PH_domain"/>
</dbReference>
<dbReference type="InterPro" id="IPR000719">
    <property type="entry name" value="Prot_kinase_dom"/>
</dbReference>
<comment type="catalytic activity">
    <reaction evidence="7">
        <text>L-threonyl-[protein] + ATP = O-phospho-L-threonyl-[protein] + ADP + H(+)</text>
        <dbReference type="Rhea" id="RHEA:46608"/>
        <dbReference type="Rhea" id="RHEA-COMP:11060"/>
        <dbReference type="Rhea" id="RHEA-COMP:11605"/>
        <dbReference type="ChEBI" id="CHEBI:15378"/>
        <dbReference type="ChEBI" id="CHEBI:30013"/>
        <dbReference type="ChEBI" id="CHEBI:30616"/>
        <dbReference type="ChEBI" id="CHEBI:61977"/>
        <dbReference type="ChEBI" id="CHEBI:456216"/>
        <dbReference type="EC" id="2.7.11.1"/>
    </reaction>
</comment>
<keyword evidence="14" id="KW-1185">Reference proteome</keyword>
<evidence type="ECO:0000313" key="14">
    <source>
        <dbReference type="Proteomes" id="UP000717585"/>
    </source>
</evidence>
<dbReference type="Proteomes" id="UP000717585">
    <property type="component" value="Unassembled WGS sequence"/>
</dbReference>
<evidence type="ECO:0000256" key="6">
    <source>
        <dbReference type="ARBA" id="ARBA00022840"/>
    </source>
</evidence>
<protein>
    <recommendedName>
        <fullName evidence="1">non-specific serine/threonine protein kinase</fullName>
        <ecNumber evidence="1">2.7.11.1</ecNumber>
    </recommendedName>
</protein>
<keyword evidence="2 10" id="KW-0723">Serine/threonine-protein kinase</keyword>
<keyword evidence="4 9" id="KW-0547">Nucleotide-binding</keyword>
<dbReference type="Gene3D" id="1.10.510.10">
    <property type="entry name" value="Transferase(Phosphotransferase) domain 1"/>
    <property type="match status" value="1"/>
</dbReference>
<dbReference type="PROSITE" id="PS50003">
    <property type="entry name" value="PH_DOMAIN"/>
    <property type="match status" value="1"/>
</dbReference>
<accession>A0A8J6B818</accession>
<dbReference type="InterPro" id="IPR033931">
    <property type="entry name" value="PDK1-typ_PH"/>
</dbReference>
<dbReference type="SUPFAM" id="SSF56112">
    <property type="entry name" value="Protein kinase-like (PK-like)"/>
    <property type="match status" value="1"/>
</dbReference>
<reference evidence="13" key="1">
    <citation type="submission" date="2021-05" db="EMBL/GenBank/DDBJ databases">
        <title>A free-living protist that lacks canonical eukaryotic 1 DNA replication and segregation systems.</title>
        <authorList>
            <person name="Salas-Leiva D.E."/>
            <person name="Tromer E.C."/>
            <person name="Curtis B.A."/>
            <person name="Jerlstrom-Hultqvist J."/>
            <person name="Kolisko M."/>
            <person name="Yi Z."/>
            <person name="Salas-Leiva J.S."/>
            <person name="Gallot-Lavallee L."/>
            <person name="Kops G.J.P.L."/>
            <person name="Archibald J.M."/>
            <person name="Simpson A.G.B."/>
            <person name="Roger A.J."/>
        </authorList>
    </citation>
    <scope>NUCLEOTIDE SEQUENCE</scope>
    <source>
        <strain evidence="13">BICM</strain>
    </source>
</reference>
<evidence type="ECO:0000256" key="2">
    <source>
        <dbReference type="ARBA" id="ARBA00022527"/>
    </source>
</evidence>
<dbReference type="AlphaFoldDB" id="A0A8J6B818"/>
<dbReference type="SMART" id="SM00220">
    <property type="entry name" value="S_TKc"/>
    <property type="match status" value="1"/>
</dbReference>
<proteinExistence type="inferred from homology"/>
<dbReference type="EC" id="2.7.11.1" evidence="1"/>
<dbReference type="GO" id="GO:0004674">
    <property type="term" value="F:protein serine/threonine kinase activity"/>
    <property type="evidence" value="ECO:0007669"/>
    <property type="project" value="UniProtKB-KW"/>
</dbReference>
<sequence length="485" mass="54607">MGMSGGSVKIRDLIGEGTFANVYSATYDTPGGQKKKVAMKSVSKRMLIQQDRIADAFTEKTVLQIVSSDRTIALYATFSDEDNIYFVIELCVCDLFQLMKHMGKLPLDWVRIITIQLIEALMVLREKSVIHRDLKPENVFISKEGYIKLADFACAKVCDPSFDMPHTTPPESRKGTFVGTAQYVAPEILEDLEQTYAADLWSVGCIVFQLLTGKRPFQEPSEYLLFESICSGKFSFPRNWTYGEDAKDFIRRILVVKPAERLGATDLQELFDHPFIRDTTPGPIPVKMDELEAAVDGMRRDMFADSWEPLMSSADITSMSSSLNSVSPLHESSSSRRVFTVPSTPVSRPAPIPDYPASTPLVVKNARVSDRVAKANGRVSAFKPFLFSKESIIMIGEVLKRKNLKPYRRRTLILTDYPRLLYFDASKDQPVQKGEIPWTRSLEAKMRSDKRRFTIAVPARTYVFKSVDNEADVWVGAIQAALDDS</sequence>
<organism evidence="13 14">
    <name type="scientific">Carpediemonas membranifera</name>
    <dbReference type="NCBI Taxonomy" id="201153"/>
    <lineage>
        <taxon>Eukaryota</taxon>
        <taxon>Metamonada</taxon>
        <taxon>Carpediemonas-like organisms</taxon>
        <taxon>Carpediemonas</taxon>
    </lineage>
</organism>
<evidence type="ECO:0000256" key="10">
    <source>
        <dbReference type="RuleBase" id="RU000304"/>
    </source>
</evidence>
<dbReference type="EMBL" id="JAHDYR010000042">
    <property type="protein sequence ID" value="KAG9391947.1"/>
    <property type="molecule type" value="Genomic_DNA"/>
</dbReference>
<evidence type="ECO:0000259" key="12">
    <source>
        <dbReference type="PROSITE" id="PS50011"/>
    </source>
</evidence>
<dbReference type="InterPro" id="IPR011009">
    <property type="entry name" value="Kinase-like_dom_sf"/>
</dbReference>
<dbReference type="OrthoDB" id="347657at2759"/>
<dbReference type="PROSITE" id="PS50011">
    <property type="entry name" value="PROTEIN_KINASE_DOM"/>
    <property type="match status" value="1"/>
</dbReference>
<comment type="caution">
    <text evidence="13">The sequence shown here is derived from an EMBL/GenBank/DDBJ whole genome shotgun (WGS) entry which is preliminary data.</text>
</comment>
<gene>
    <name evidence="13" type="ORF">J8273_6749</name>
</gene>
<evidence type="ECO:0000256" key="4">
    <source>
        <dbReference type="ARBA" id="ARBA00022741"/>
    </source>
</evidence>
<dbReference type="InterPro" id="IPR050236">
    <property type="entry name" value="Ser_Thr_kinase_AGC"/>
</dbReference>
<evidence type="ECO:0000256" key="5">
    <source>
        <dbReference type="ARBA" id="ARBA00022777"/>
    </source>
</evidence>
<dbReference type="InterPro" id="IPR017441">
    <property type="entry name" value="Protein_kinase_ATP_BS"/>
</dbReference>
<dbReference type="SMART" id="SM00233">
    <property type="entry name" value="PH"/>
    <property type="match status" value="1"/>
</dbReference>
<dbReference type="Pfam" id="PF00069">
    <property type="entry name" value="Pkinase"/>
    <property type="match status" value="1"/>
</dbReference>
<dbReference type="GO" id="GO:0035556">
    <property type="term" value="P:intracellular signal transduction"/>
    <property type="evidence" value="ECO:0007669"/>
    <property type="project" value="TreeGrafter"/>
</dbReference>
<dbReference type="InterPro" id="IPR011993">
    <property type="entry name" value="PH-like_dom_sf"/>
</dbReference>
<feature type="domain" description="PH" evidence="11">
    <location>
        <begin position="391"/>
        <end position="483"/>
    </location>
</feature>
<comment type="similarity">
    <text evidence="10">Belongs to the protein kinase superfamily.</text>
</comment>
<dbReference type="SUPFAM" id="SSF50729">
    <property type="entry name" value="PH domain-like"/>
    <property type="match status" value="1"/>
</dbReference>
<feature type="binding site" evidence="9">
    <location>
        <position position="40"/>
    </location>
    <ligand>
        <name>ATP</name>
        <dbReference type="ChEBI" id="CHEBI:30616"/>
    </ligand>
</feature>
<keyword evidence="5 13" id="KW-0418">Kinase</keyword>
<evidence type="ECO:0000256" key="9">
    <source>
        <dbReference type="PROSITE-ProRule" id="PRU10141"/>
    </source>
</evidence>